<dbReference type="STRING" id="652787.SAMN05216490_2015"/>
<dbReference type="GO" id="GO:0016740">
    <property type="term" value="F:transferase activity"/>
    <property type="evidence" value="ECO:0007669"/>
    <property type="project" value="UniProtKB-KW"/>
</dbReference>
<keyword evidence="1" id="KW-0808">Transferase</keyword>
<dbReference type="PANTHER" id="PTHR12526:SF630">
    <property type="entry name" value="GLYCOSYLTRANSFERASE"/>
    <property type="match status" value="1"/>
</dbReference>
<accession>A0A1H1VUB2</accession>
<gene>
    <name evidence="1" type="ORF">SAMN05216490_2015</name>
</gene>
<dbReference type="AlphaFoldDB" id="A0A1H1VUB2"/>
<dbReference type="Gene3D" id="3.40.50.11010">
    <property type="match status" value="1"/>
</dbReference>
<sequence>MAIKKTPVIIFSNMRYDSPIEATSLFIARNLAEDRLVYYIGYPYTVKDYINNKNSDTFLKLRKSFFNVDDALLDTDIPNLKKLVLPLVASINFIPEGKIFRWVLKFNERLIVKRIQEVLKKNGIQDFIFLNSFNFYYPGVGNGLKPAIKVYQCIDPMITPYDMRHGLVSELQLVKESDMVICTSKALYNEKLKINPNTFFVPNAADLSHSSKALDKDTDVHSLLKKIPKPIIGYFGSIERRLDYDIIKDVVKENPDKSFVFAGPFINEHIPAWFFNTPNIYLLGQVPYDDMPSMLKGFDIAIIPFKKDDVSATIFPLKLFEYLGAGKPVIITNFNPDLKEYTHGMVEVCADAASFNNSINSILENDTSEEQARRVTIAMENTWEIRSKEIADLIEKGIATKSINN</sequence>
<evidence type="ECO:0000313" key="1">
    <source>
        <dbReference type="EMBL" id="SDS88504.1"/>
    </source>
</evidence>
<name>A0A1H1VUB2_MUCMA</name>
<dbReference type="EMBL" id="LT629740">
    <property type="protein sequence ID" value="SDS88504.1"/>
    <property type="molecule type" value="Genomic_DNA"/>
</dbReference>
<dbReference type="Gene3D" id="3.40.50.2000">
    <property type="entry name" value="Glycogen Phosphorylase B"/>
    <property type="match status" value="1"/>
</dbReference>
<dbReference type="Proteomes" id="UP000199679">
    <property type="component" value="Chromosome I"/>
</dbReference>
<keyword evidence="2" id="KW-1185">Reference proteome</keyword>
<evidence type="ECO:0000313" key="2">
    <source>
        <dbReference type="Proteomes" id="UP000199679"/>
    </source>
</evidence>
<dbReference type="Pfam" id="PF13692">
    <property type="entry name" value="Glyco_trans_1_4"/>
    <property type="match status" value="1"/>
</dbReference>
<dbReference type="RefSeq" id="WP_091371814.1">
    <property type="nucleotide sequence ID" value="NZ_LT629740.1"/>
</dbReference>
<organism evidence="1 2">
    <name type="scientific">Mucilaginibacter mallensis</name>
    <dbReference type="NCBI Taxonomy" id="652787"/>
    <lineage>
        <taxon>Bacteria</taxon>
        <taxon>Pseudomonadati</taxon>
        <taxon>Bacteroidota</taxon>
        <taxon>Sphingobacteriia</taxon>
        <taxon>Sphingobacteriales</taxon>
        <taxon>Sphingobacteriaceae</taxon>
        <taxon>Mucilaginibacter</taxon>
    </lineage>
</organism>
<dbReference type="SUPFAM" id="SSF53756">
    <property type="entry name" value="UDP-Glycosyltransferase/glycogen phosphorylase"/>
    <property type="match status" value="1"/>
</dbReference>
<dbReference type="OrthoDB" id="9816564at2"/>
<proteinExistence type="predicted"/>
<dbReference type="PANTHER" id="PTHR12526">
    <property type="entry name" value="GLYCOSYLTRANSFERASE"/>
    <property type="match status" value="1"/>
</dbReference>
<reference evidence="1 2" key="1">
    <citation type="submission" date="2016-10" db="EMBL/GenBank/DDBJ databases">
        <authorList>
            <person name="de Groot N.N."/>
        </authorList>
    </citation>
    <scope>NUCLEOTIDE SEQUENCE [LARGE SCALE GENOMIC DNA]</scope>
    <source>
        <strain evidence="1 2">MP1X4</strain>
    </source>
</reference>
<protein>
    <submittedName>
        <fullName evidence="1">Glycosyltransferase involved in cell wall bisynthesis</fullName>
    </submittedName>
</protein>